<dbReference type="SUPFAM" id="SSF55469">
    <property type="entry name" value="FMN-dependent nitroreductase-like"/>
    <property type="match status" value="1"/>
</dbReference>
<dbReference type="InterPro" id="IPR029479">
    <property type="entry name" value="Nitroreductase"/>
</dbReference>
<gene>
    <name evidence="10" type="ORF">CCR75_002188</name>
</gene>
<dbReference type="Gene3D" id="3.40.109.10">
    <property type="entry name" value="NADH Oxidase"/>
    <property type="match status" value="1"/>
</dbReference>
<comment type="similarity">
    <text evidence="2">Belongs to the nitroreductase family.</text>
</comment>
<keyword evidence="4" id="KW-0288">FMN</keyword>
<accession>A0A976FRN7</accession>
<organism evidence="10 11">
    <name type="scientific">Bremia lactucae</name>
    <name type="common">Lettuce downy mildew</name>
    <dbReference type="NCBI Taxonomy" id="4779"/>
    <lineage>
        <taxon>Eukaryota</taxon>
        <taxon>Sar</taxon>
        <taxon>Stramenopiles</taxon>
        <taxon>Oomycota</taxon>
        <taxon>Peronosporomycetes</taxon>
        <taxon>Peronosporales</taxon>
        <taxon>Peronosporaceae</taxon>
        <taxon>Bremia</taxon>
    </lineage>
</organism>
<dbReference type="InterPro" id="IPR052530">
    <property type="entry name" value="NAD(P)H_nitroreductase"/>
</dbReference>
<feature type="signal peptide" evidence="8">
    <location>
        <begin position="1"/>
        <end position="15"/>
    </location>
</feature>
<dbReference type="KEGG" id="blac:94345958"/>
<evidence type="ECO:0000256" key="5">
    <source>
        <dbReference type="ARBA" id="ARBA00022857"/>
    </source>
</evidence>
<evidence type="ECO:0000256" key="2">
    <source>
        <dbReference type="ARBA" id="ARBA00007118"/>
    </source>
</evidence>
<name>A0A976FRN7_BRELC</name>
<comment type="caution">
    <text evidence="10">The sequence shown here is derived from an EMBL/GenBank/DDBJ whole genome shotgun (WGS) entry which is preliminary data.</text>
</comment>
<feature type="domain" description="Nitroreductase" evidence="9">
    <location>
        <begin position="58"/>
        <end position="221"/>
    </location>
</feature>
<dbReference type="AlphaFoldDB" id="A0A976FRN7"/>
<dbReference type="InterPro" id="IPR026021">
    <property type="entry name" value="YdjA-like"/>
</dbReference>
<dbReference type="OrthoDB" id="41362at2759"/>
<keyword evidence="5" id="KW-0521">NADP</keyword>
<sequence>MQAIVASTTATVCLALYVLKLRAEMTTLGHRKEKTAAGSNKIVYNADGDRLWTAEALIAERRSIFPTDYDSDKKVPRDVLKKMLTAANWAPTHGRTEPWRFVVFEALEKRLELGQLMATWYRTNVPANKFLQSKYNKMISNCSVSSYVIAICLKRQKSGKIPEWEELCAVACAVQNMHLVATTHGVAAYWSSGPPITLAQEMKDYLQLEAKDKCIGLFYVGMPKEDAKVPKGTRKPIEDKVTWV</sequence>
<comment type="cofactor">
    <cofactor evidence="1">
        <name>FMN</name>
        <dbReference type="ChEBI" id="CHEBI:58210"/>
    </cofactor>
</comment>
<evidence type="ECO:0000259" key="9">
    <source>
        <dbReference type="Pfam" id="PF00881"/>
    </source>
</evidence>
<dbReference type="RefSeq" id="XP_067821241.1">
    <property type="nucleotide sequence ID" value="XM_067960287.1"/>
</dbReference>
<evidence type="ECO:0000256" key="1">
    <source>
        <dbReference type="ARBA" id="ARBA00001917"/>
    </source>
</evidence>
<dbReference type="CDD" id="cd02135">
    <property type="entry name" value="YdjA-like"/>
    <property type="match status" value="1"/>
</dbReference>
<dbReference type="GeneID" id="94345958"/>
<dbReference type="EMBL" id="SHOA02000015">
    <property type="protein sequence ID" value="TDH71742.1"/>
    <property type="molecule type" value="Genomic_DNA"/>
</dbReference>
<proteinExistence type="inferred from homology"/>
<dbReference type="PANTHER" id="PTHR43821">
    <property type="entry name" value="NAD(P)H NITROREDUCTASE YDJA-RELATED"/>
    <property type="match status" value="1"/>
</dbReference>
<protein>
    <recommendedName>
        <fullName evidence="9">Nitroreductase domain-containing protein</fullName>
    </recommendedName>
</protein>
<feature type="chain" id="PRO_5037110399" description="Nitroreductase domain-containing protein" evidence="8">
    <location>
        <begin position="16"/>
        <end position="244"/>
    </location>
</feature>
<keyword evidence="11" id="KW-1185">Reference proteome</keyword>
<keyword evidence="3" id="KW-0285">Flavoprotein</keyword>
<dbReference type="PANTHER" id="PTHR43821:SF1">
    <property type="entry name" value="NAD(P)H NITROREDUCTASE YDJA-RELATED"/>
    <property type="match status" value="1"/>
</dbReference>
<evidence type="ECO:0000256" key="3">
    <source>
        <dbReference type="ARBA" id="ARBA00022630"/>
    </source>
</evidence>
<evidence type="ECO:0000256" key="7">
    <source>
        <dbReference type="ARBA" id="ARBA00023027"/>
    </source>
</evidence>
<dbReference type="InterPro" id="IPR000415">
    <property type="entry name" value="Nitroreductase-like"/>
</dbReference>
<dbReference type="Proteomes" id="UP000294530">
    <property type="component" value="Unassembled WGS sequence"/>
</dbReference>
<evidence type="ECO:0000313" key="10">
    <source>
        <dbReference type="EMBL" id="TDH71742.1"/>
    </source>
</evidence>
<reference evidence="10 11" key="1">
    <citation type="journal article" date="2021" name="Genome Biol.">
        <title>AFLAP: assembly-free linkage analysis pipeline using k-mers from genome sequencing data.</title>
        <authorList>
            <person name="Fletcher K."/>
            <person name="Zhang L."/>
            <person name="Gil J."/>
            <person name="Han R."/>
            <person name="Cavanaugh K."/>
            <person name="Michelmore R."/>
        </authorList>
    </citation>
    <scope>NUCLEOTIDE SEQUENCE [LARGE SCALE GENOMIC DNA]</scope>
    <source>
        <strain evidence="10 11">SF5</strain>
    </source>
</reference>
<evidence type="ECO:0000256" key="4">
    <source>
        <dbReference type="ARBA" id="ARBA00022643"/>
    </source>
</evidence>
<evidence type="ECO:0000256" key="6">
    <source>
        <dbReference type="ARBA" id="ARBA00023002"/>
    </source>
</evidence>
<keyword evidence="6" id="KW-0560">Oxidoreductase</keyword>
<keyword evidence="7" id="KW-0520">NAD</keyword>
<keyword evidence="8" id="KW-0732">Signal</keyword>
<dbReference type="GO" id="GO:0016491">
    <property type="term" value="F:oxidoreductase activity"/>
    <property type="evidence" value="ECO:0007669"/>
    <property type="project" value="UniProtKB-KW"/>
</dbReference>
<evidence type="ECO:0000313" key="11">
    <source>
        <dbReference type="Proteomes" id="UP000294530"/>
    </source>
</evidence>
<evidence type="ECO:0000256" key="8">
    <source>
        <dbReference type="SAM" id="SignalP"/>
    </source>
</evidence>
<dbReference type="Pfam" id="PF00881">
    <property type="entry name" value="Nitroreductase"/>
    <property type="match status" value="1"/>
</dbReference>